<comment type="caution">
    <text evidence="1">The sequence shown here is derived from an EMBL/GenBank/DDBJ whole genome shotgun (WGS) entry which is preliminary data.</text>
</comment>
<proteinExistence type="predicted"/>
<name>A0A5C8G660_9SPIR</name>
<accession>A0A5C8G660</accession>
<reference evidence="1 2" key="1">
    <citation type="journal article" date="1992" name="Lakartidningen">
        <title>[Penicillin V and not amoxicillin is the first choice preparation in acute otitis].</title>
        <authorList>
            <person name="Kamme C."/>
            <person name="Lundgren K."/>
            <person name="Prellner K."/>
        </authorList>
    </citation>
    <scope>NUCLEOTIDE SEQUENCE [LARGE SCALE GENOMIC DNA]</scope>
    <source>
        <strain evidence="1 2">PC2777IV</strain>
    </source>
</reference>
<dbReference type="Proteomes" id="UP000325013">
    <property type="component" value="Unassembled WGS sequence"/>
</dbReference>
<dbReference type="RefSeq" id="WP_147528517.1">
    <property type="nucleotide sequence ID" value="NZ_SAYJ01000012.1"/>
</dbReference>
<evidence type="ECO:0000313" key="2">
    <source>
        <dbReference type="Proteomes" id="UP000325013"/>
    </source>
</evidence>
<protein>
    <submittedName>
        <fullName evidence="1">Uncharacterized protein</fullName>
    </submittedName>
</protein>
<dbReference type="EMBL" id="SAYJ01000012">
    <property type="protein sequence ID" value="TXJ57391.1"/>
    <property type="molecule type" value="Genomic_DNA"/>
</dbReference>
<dbReference type="AlphaFoldDB" id="A0A5C8G660"/>
<organism evidence="1 2">
    <name type="scientific">Brachyspira aalborgi</name>
    <dbReference type="NCBI Taxonomy" id="29522"/>
    <lineage>
        <taxon>Bacteria</taxon>
        <taxon>Pseudomonadati</taxon>
        <taxon>Spirochaetota</taxon>
        <taxon>Spirochaetia</taxon>
        <taxon>Brachyspirales</taxon>
        <taxon>Brachyspiraceae</taxon>
        <taxon>Brachyspira</taxon>
    </lineage>
</organism>
<sequence length="88" mass="10458">MKSIFKFIYDKKDEGIYRKRIIFGINIITKPNELRLNHIEEKIDNYIKNVENKIDTLEMICINNMDKNKLKIAFNCEILFCGLTNNSN</sequence>
<evidence type="ECO:0000313" key="1">
    <source>
        <dbReference type="EMBL" id="TXJ57391.1"/>
    </source>
</evidence>
<gene>
    <name evidence="1" type="ORF">EPJ67_04505</name>
</gene>